<dbReference type="EMBL" id="DWXN01000001">
    <property type="protein sequence ID" value="HJB74059.1"/>
    <property type="molecule type" value="Genomic_DNA"/>
</dbReference>
<organism evidence="1 2">
    <name type="scientific">Candidatus Eubacterium faecale</name>
    <dbReference type="NCBI Taxonomy" id="2838568"/>
    <lineage>
        <taxon>Bacteria</taxon>
        <taxon>Bacillati</taxon>
        <taxon>Bacillota</taxon>
        <taxon>Clostridia</taxon>
        <taxon>Eubacteriales</taxon>
        <taxon>Eubacteriaceae</taxon>
        <taxon>Eubacterium</taxon>
    </lineage>
</organism>
<evidence type="ECO:0000313" key="1">
    <source>
        <dbReference type="EMBL" id="HJB74059.1"/>
    </source>
</evidence>
<accession>A0A9D2MH26</accession>
<proteinExistence type="predicted"/>
<dbReference type="AlphaFoldDB" id="A0A9D2MH26"/>
<dbReference type="Proteomes" id="UP000823877">
    <property type="component" value="Unassembled WGS sequence"/>
</dbReference>
<protein>
    <submittedName>
        <fullName evidence="1">Uncharacterized protein</fullName>
    </submittedName>
</protein>
<sequence length="94" mass="11475">MPKLIDFYNTAELISVEKTSNMSNDKWKWRKEYIGYQCELFIFESERKNKGKRYIYFTDHSNYLKTGYGTYIIKDNIITMETRNSIYKFKIIQK</sequence>
<reference evidence="1" key="2">
    <citation type="submission" date="2021-04" db="EMBL/GenBank/DDBJ databases">
        <authorList>
            <person name="Gilroy R."/>
        </authorList>
    </citation>
    <scope>NUCLEOTIDE SEQUENCE</scope>
    <source>
        <strain evidence="1">CHK188-16595</strain>
    </source>
</reference>
<gene>
    <name evidence="1" type="ORF">IAA37_00075</name>
</gene>
<evidence type="ECO:0000313" key="2">
    <source>
        <dbReference type="Proteomes" id="UP000823877"/>
    </source>
</evidence>
<reference evidence="1" key="1">
    <citation type="journal article" date="2021" name="PeerJ">
        <title>Extensive microbial diversity within the chicken gut microbiome revealed by metagenomics and culture.</title>
        <authorList>
            <person name="Gilroy R."/>
            <person name="Ravi A."/>
            <person name="Getino M."/>
            <person name="Pursley I."/>
            <person name="Horton D.L."/>
            <person name="Alikhan N.F."/>
            <person name="Baker D."/>
            <person name="Gharbi K."/>
            <person name="Hall N."/>
            <person name="Watson M."/>
            <person name="Adriaenssens E.M."/>
            <person name="Foster-Nyarko E."/>
            <person name="Jarju S."/>
            <person name="Secka A."/>
            <person name="Antonio M."/>
            <person name="Oren A."/>
            <person name="Chaudhuri R.R."/>
            <person name="La Ragione R."/>
            <person name="Hildebrand F."/>
            <person name="Pallen M.J."/>
        </authorList>
    </citation>
    <scope>NUCLEOTIDE SEQUENCE</scope>
    <source>
        <strain evidence="1">CHK188-16595</strain>
    </source>
</reference>
<comment type="caution">
    <text evidence="1">The sequence shown here is derived from an EMBL/GenBank/DDBJ whole genome shotgun (WGS) entry which is preliminary data.</text>
</comment>
<name>A0A9D2MH26_9FIRM</name>